<feature type="region of interest" description="Disordered" evidence="5">
    <location>
        <begin position="1"/>
        <end position="38"/>
    </location>
</feature>
<feature type="domain" description="EamA" evidence="7">
    <location>
        <begin position="246"/>
        <end position="377"/>
    </location>
</feature>
<feature type="transmembrane region" description="Helical" evidence="6">
    <location>
        <begin position="89"/>
        <end position="112"/>
    </location>
</feature>
<dbReference type="Pfam" id="PF00892">
    <property type="entry name" value="EamA"/>
    <property type="match status" value="2"/>
</dbReference>
<name>A0AA39GTL7_SARSR</name>
<feature type="transmembrane region" description="Helical" evidence="6">
    <location>
        <begin position="303"/>
        <end position="323"/>
    </location>
</feature>
<feature type="domain" description="EamA" evidence="7">
    <location>
        <begin position="59"/>
        <end position="197"/>
    </location>
</feature>
<dbReference type="InterPro" id="IPR000620">
    <property type="entry name" value="EamA_dom"/>
</dbReference>
<feature type="transmembrane region" description="Helical" evidence="6">
    <location>
        <begin position="183"/>
        <end position="201"/>
    </location>
</feature>
<evidence type="ECO:0000259" key="7">
    <source>
        <dbReference type="Pfam" id="PF00892"/>
    </source>
</evidence>
<evidence type="ECO:0000256" key="3">
    <source>
        <dbReference type="ARBA" id="ARBA00022989"/>
    </source>
</evidence>
<dbReference type="AlphaFoldDB" id="A0AA39GTL7"/>
<dbReference type="GO" id="GO:0016020">
    <property type="term" value="C:membrane"/>
    <property type="evidence" value="ECO:0007669"/>
    <property type="project" value="UniProtKB-SubCell"/>
</dbReference>
<dbReference type="PANTHER" id="PTHR22911:SF6">
    <property type="entry name" value="SOLUTE CARRIER FAMILY 35 MEMBER G1"/>
    <property type="match status" value="1"/>
</dbReference>
<comment type="subcellular location">
    <subcellularLocation>
        <location evidence="1">Membrane</location>
        <topology evidence="1">Multi-pass membrane protein</topology>
    </subcellularLocation>
</comment>
<feature type="transmembrane region" description="Helical" evidence="6">
    <location>
        <begin position="157"/>
        <end position="174"/>
    </location>
</feature>
<evidence type="ECO:0000256" key="4">
    <source>
        <dbReference type="ARBA" id="ARBA00023136"/>
    </source>
</evidence>
<evidence type="ECO:0000313" key="9">
    <source>
        <dbReference type="Proteomes" id="UP001175261"/>
    </source>
</evidence>
<dbReference type="EMBL" id="JAPDFR010000001">
    <property type="protein sequence ID" value="KAK0392954.1"/>
    <property type="molecule type" value="Genomic_DNA"/>
</dbReference>
<keyword evidence="4 6" id="KW-0472">Membrane</keyword>
<feature type="transmembrane region" description="Helical" evidence="6">
    <location>
        <begin position="124"/>
        <end position="145"/>
    </location>
</feature>
<feature type="transmembrane region" description="Helical" evidence="6">
    <location>
        <begin position="273"/>
        <end position="291"/>
    </location>
</feature>
<evidence type="ECO:0000313" key="8">
    <source>
        <dbReference type="EMBL" id="KAK0392954.1"/>
    </source>
</evidence>
<proteinExistence type="predicted"/>
<keyword evidence="3 6" id="KW-1133">Transmembrane helix</keyword>
<evidence type="ECO:0000256" key="6">
    <source>
        <dbReference type="SAM" id="Phobius"/>
    </source>
</evidence>
<evidence type="ECO:0000256" key="2">
    <source>
        <dbReference type="ARBA" id="ARBA00022692"/>
    </source>
</evidence>
<feature type="region of interest" description="Disordered" evidence="5">
    <location>
        <begin position="382"/>
        <end position="406"/>
    </location>
</feature>
<protein>
    <recommendedName>
        <fullName evidence="7">EamA domain-containing protein</fullName>
    </recommendedName>
</protein>
<keyword evidence="2 6" id="KW-0812">Transmembrane</keyword>
<accession>A0AA39GTL7</accession>
<feature type="transmembrane region" description="Helical" evidence="6">
    <location>
        <begin position="59"/>
        <end position="77"/>
    </location>
</feature>
<feature type="transmembrane region" description="Helical" evidence="6">
    <location>
        <begin position="242"/>
        <end position="261"/>
    </location>
</feature>
<dbReference type="InterPro" id="IPR037185">
    <property type="entry name" value="EmrE-like"/>
</dbReference>
<gene>
    <name evidence="8" type="ORF">NLU13_2448</name>
</gene>
<reference evidence="8" key="1">
    <citation type="submission" date="2022-10" db="EMBL/GenBank/DDBJ databases">
        <title>Determination and structural analysis of whole genome sequence of Sarocladium strictum F4-1.</title>
        <authorList>
            <person name="Hu L."/>
            <person name="Jiang Y."/>
        </authorList>
    </citation>
    <scope>NUCLEOTIDE SEQUENCE</scope>
    <source>
        <strain evidence="8">F4-1</strain>
    </source>
</reference>
<comment type="caution">
    <text evidence="8">The sequence shown here is derived from an EMBL/GenBank/DDBJ whole genome shotgun (WGS) entry which is preliminary data.</text>
</comment>
<dbReference type="SUPFAM" id="SSF103481">
    <property type="entry name" value="Multidrug resistance efflux transporter EmrE"/>
    <property type="match status" value="2"/>
</dbReference>
<organism evidence="8 9">
    <name type="scientific">Sarocladium strictum</name>
    <name type="common">Black bundle disease fungus</name>
    <name type="synonym">Acremonium strictum</name>
    <dbReference type="NCBI Taxonomy" id="5046"/>
    <lineage>
        <taxon>Eukaryota</taxon>
        <taxon>Fungi</taxon>
        <taxon>Dikarya</taxon>
        <taxon>Ascomycota</taxon>
        <taxon>Pezizomycotina</taxon>
        <taxon>Sordariomycetes</taxon>
        <taxon>Hypocreomycetidae</taxon>
        <taxon>Hypocreales</taxon>
        <taxon>Sarocladiaceae</taxon>
        <taxon>Sarocladium</taxon>
    </lineage>
</organism>
<dbReference type="Proteomes" id="UP001175261">
    <property type="component" value="Unassembled WGS sequence"/>
</dbReference>
<evidence type="ECO:0000256" key="1">
    <source>
        <dbReference type="ARBA" id="ARBA00004141"/>
    </source>
</evidence>
<feature type="transmembrane region" description="Helical" evidence="6">
    <location>
        <begin position="335"/>
        <end position="354"/>
    </location>
</feature>
<sequence length="406" mass="43609">MSYGTTKASLARQNGSTTAPSPQSVGGASGSSADPAVADEDSHSNSLWLKAKAFYSRNLGLLFVFLAQIFASIMSMTTRLLATGFEPKIHALQIIFVRMLATALIGSFWMWFKKVPGFPLGPRGVRRLLVIRGVAGSVGLFGLYYSLSYLDVSEATVITFLVPTITAFVCWVALHEPFTLSEALAGLIALVGVVFIARPTFLFPPMGRSEPHALFDGASEPHFRVNGGLLPPVRASPLERSIAVGCAIAGAFCAATAYATIRIIGKRAHSLVSVNYFASTATVSSFLIIMLHPSLQFEIPSSLAQWLLLLSIGLSGFIFQILITEGLQREKAGRATNLIYTQLIFSLIIDYTVWGTTPPATSLAGSVLIIGAAVWISVQKKTNPEKRQPSAVDEESRLLPSEGPRT</sequence>
<keyword evidence="9" id="KW-1185">Reference proteome</keyword>
<feature type="compositionally biased region" description="Polar residues" evidence="5">
    <location>
        <begin position="1"/>
        <end position="32"/>
    </location>
</feature>
<feature type="transmembrane region" description="Helical" evidence="6">
    <location>
        <begin position="360"/>
        <end position="378"/>
    </location>
</feature>
<evidence type="ECO:0000256" key="5">
    <source>
        <dbReference type="SAM" id="MobiDB-lite"/>
    </source>
</evidence>
<dbReference type="PANTHER" id="PTHR22911">
    <property type="entry name" value="ACYL-MALONYL CONDENSING ENZYME-RELATED"/>
    <property type="match status" value="1"/>
</dbReference>